<evidence type="ECO:0000259" key="1">
    <source>
        <dbReference type="Pfam" id="PF02627"/>
    </source>
</evidence>
<dbReference type="NCBIfam" id="TIGR00778">
    <property type="entry name" value="ahpD_dom"/>
    <property type="match status" value="1"/>
</dbReference>
<dbReference type="GO" id="GO:0051920">
    <property type="term" value="F:peroxiredoxin activity"/>
    <property type="evidence" value="ECO:0007669"/>
    <property type="project" value="InterPro"/>
</dbReference>
<dbReference type="AlphaFoldDB" id="A0A256F9H7"/>
<accession>A0A256F9H7</accession>
<keyword evidence="3" id="KW-1185">Reference proteome</keyword>
<sequence>MTDVKLRLKEAQSRLGTFAKASPELMSGFAKVSKTATAAGTFSSAQRELIAVSIAVGKGCEDCILYHVDAAIRHGATEKELVEALEIAVEMGGGPAVVYAGKALEAFRGLI</sequence>
<reference evidence="2 3" key="1">
    <citation type="submission" date="2017-07" db="EMBL/GenBank/DDBJ databases">
        <title>Phylogenetic study on the rhizospheric bacterium Ochrobactrum sp. A44.</title>
        <authorList>
            <person name="Krzyzanowska D.M."/>
            <person name="Ossowicki A."/>
            <person name="Rajewska M."/>
            <person name="Maciag T."/>
            <person name="Kaczynski Z."/>
            <person name="Czerwicka M."/>
            <person name="Jafra S."/>
        </authorList>
    </citation>
    <scope>NUCLEOTIDE SEQUENCE [LARGE SCALE GENOMIC DNA]</scope>
    <source>
        <strain evidence="2 3">DSM 7216</strain>
    </source>
</reference>
<dbReference type="Gene3D" id="1.20.1290.10">
    <property type="entry name" value="AhpD-like"/>
    <property type="match status" value="1"/>
</dbReference>
<comment type="caution">
    <text evidence="2">The sequence shown here is derived from an EMBL/GenBank/DDBJ whole genome shotgun (WGS) entry which is preliminary data.</text>
</comment>
<keyword evidence="2" id="KW-0575">Peroxidase</keyword>
<feature type="domain" description="Carboxymuconolactone decarboxylase-like" evidence="1">
    <location>
        <begin position="23"/>
        <end position="105"/>
    </location>
</feature>
<organism evidence="2 3">
    <name type="scientific">Brucella thiophenivorans</name>
    <dbReference type="NCBI Taxonomy" id="571255"/>
    <lineage>
        <taxon>Bacteria</taxon>
        <taxon>Pseudomonadati</taxon>
        <taxon>Pseudomonadota</taxon>
        <taxon>Alphaproteobacteria</taxon>
        <taxon>Hyphomicrobiales</taxon>
        <taxon>Brucellaceae</taxon>
        <taxon>Brucella/Ochrobactrum group</taxon>
        <taxon>Brucella</taxon>
    </lineage>
</organism>
<evidence type="ECO:0000313" key="2">
    <source>
        <dbReference type="EMBL" id="OYR11492.1"/>
    </source>
</evidence>
<dbReference type="Pfam" id="PF02627">
    <property type="entry name" value="CMD"/>
    <property type="match status" value="1"/>
</dbReference>
<dbReference type="EMBL" id="NNRJ01000061">
    <property type="protein sequence ID" value="OYR11492.1"/>
    <property type="molecule type" value="Genomic_DNA"/>
</dbReference>
<keyword evidence="2" id="KW-0560">Oxidoreductase</keyword>
<proteinExistence type="predicted"/>
<dbReference type="Proteomes" id="UP000215590">
    <property type="component" value="Unassembled WGS sequence"/>
</dbReference>
<dbReference type="InterPro" id="IPR003779">
    <property type="entry name" value="CMD-like"/>
</dbReference>
<dbReference type="InterPro" id="IPR029032">
    <property type="entry name" value="AhpD-like"/>
</dbReference>
<dbReference type="PANTHER" id="PTHR33930:SF2">
    <property type="entry name" value="BLR3452 PROTEIN"/>
    <property type="match status" value="1"/>
</dbReference>
<gene>
    <name evidence="2" type="ORF">CEV31_3851</name>
</gene>
<dbReference type="SUPFAM" id="SSF69118">
    <property type="entry name" value="AhpD-like"/>
    <property type="match status" value="1"/>
</dbReference>
<protein>
    <submittedName>
        <fullName evidence="2">Alkylhydroperoxidase AhpD family core domain protein</fullName>
    </submittedName>
</protein>
<dbReference type="InterPro" id="IPR004675">
    <property type="entry name" value="AhpD_core"/>
</dbReference>
<dbReference type="OrthoDB" id="1683318at2"/>
<dbReference type="PANTHER" id="PTHR33930">
    <property type="entry name" value="ALKYL HYDROPEROXIDE REDUCTASE AHPD"/>
    <property type="match status" value="1"/>
</dbReference>
<evidence type="ECO:0000313" key="3">
    <source>
        <dbReference type="Proteomes" id="UP000215590"/>
    </source>
</evidence>
<name>A0A256F9H7_9HYPH</name>
<dbReference type="RefSeq" id="WP_094509552.1">
    <property type="nucleotide sequence ID" value="NZ_JBHEEK010000021.1"/>
</dbReference>